<reference evidence="3 4" key="1">
    <citation type="submission" date="2023-11" db="EMBL/GenBank/DDBJ databases">
        <title>An acidophilic fungus is an integral part of prey digestion in a carnivorous sundew plant.</title>
        <authorList>
            <person name="Tsai I.J."/>
        </authorList>
    </citation>
    <scope>NUCLEOTIDE SEQUENCE [LARGE SCALE GENOMIC DNA]</scope>
    <source>
        <strain evidence="3">169a</strain>
    </source>
</reference>
<keyword evidence="4" id="KW-1185">Reference proteome</keyword>
<dbReference type="Proteomes" id="UP001303373">
    <property type="component" value="Chromosome 5"/>
</dbReference>
<evidence type="ECO:0000256" key="1">
    <source>
        <dbReference type="SAM" id="SignalP"/>
    </source>
</evidence>
<feature type="signal peptide" evidence="1">
    <location>
        <begin position="1"/>
        <end position="18"/>
    </location>
</feature>
<gene>
    <name evidence="3" type="ORF">R9X50_00355200</name>
</gene>
<feature type="chain" id="PRO_5042836459" description="NTF2-like domain-containing protein" evidence="1">
    <location>
        <begin position="19"/>
        <end position="205"/>
    </location>
</feature>
<keyword evidence="1" id="KW-0732">Signal</keyword>
<dbReference type="EMBL" id="CP138584">
    <property type="protein sequence ID" value="WPH00722.1"/>
    <property type="molecule type" value="Genomic_DNA"/>
</dbReference>
<evidence type="ECO:0000259" key="2">
    <source>
        <dbReference type="Pfam" id="PF26534"/>
    </source>
</evidence>
<accession>A0AAQ3M9A0</accession>
<dbReference type="AlphaFoldDB" id="A0AAQ3M9A0"/>
<dbReference type="Pfam" id="PF26534">
    <property type="entry name" value="NTF2_7"/>
    <property type="match status" value="1"/>
</dbReference>
<dbReference type="InterPro" id="IPR058645">
    <property type="entry name" value="NTF2-like_dom_7"/>
</dbReference>
<evidence type="ECO:0000313" key="4">
    <source>
        <dbReference type="Proteomes" id="UP001303373"/>
    </source>
</evidence>
<proteinExistence type="predicted"/>
<organism evidence="3 4">
    <name type="scientific">Acrodontium crateriforme</name>
    <dbReference type="NCBI Taxonomy" id="150365"/>
    <lineage>
        <taxon>Eukaryota</taxon>
        <taxon>Fungi</taxon>
        <taxon>Dikarya</taxon>
        <taxon>Ascomycota</taxon>
        <taxon>Pezizomycotina</taxon>
        <taxon>Dothideomycetes</taxon>
        <taxon>Dothideomycetidae</taxon>
        <taxon>Mycosphaerellales</taxon>
        <taxon>Teratosphaeriaceae</taxon>
        <taxon>Acrodontium</taxon>
    </lineage>
</organism>
<sequence>MRFSVIATVSTLATGAFSWSPPWYRGSTCLDYDHAQHVANNFKGTIDAYTTTLANKIFTSDFHDYSDSVIELINGGCPSGPKTLGQPTFSSLADFEAGQGSQPNITFNILNLWYNCDTVFMRWEGPQPNPYSTAAQEPVRGIIVLETVTSKKLKSEPYLIKTVYSEFNSGAWLYDLGVFVPTNCTAASRKRDSKLARRTPVEINA</sequence>
<name>A0AAQ3M9A0_9PEZI</name>
<protein>
    <recommendedName>
        <fullName evidence="2">NTF2-like domain-containing protein</fullName>
    </recommendedName>
</protein>
<evidence type="ECO:0000313" key="3">
    <source>
        <dbReference type="EMBL" id="WPH00722.1"/>
    </source>
</evidence>
<feature type="domain" description="NTF2-like" evidence="2">
    <location>
        <begin position="28"/>
        <end position="178"/>
    </location>
</feature>